<gene>
    <name evidence="1" type="ORF">WG950_02605</name>
</gene>
<keyword evidence="1" id="KW-0413">Isomerase</keyword>
<accession>A0ABZ2TUI4</accession>
<dbReference type="GO" id="GO:0016853">
    <property type="term" value="F:isomerase activity"/>
    <property type="evidence" value="ECO:0007669"/>
    <property type="project" value="UniProtKB-KW"/>
</dbReference>
<dbReference type="EMBL" id="CP150496">
    <property type="protein sequence ID" value="WYW56154.1"/>
    <property type="molecule type" value="Genomic_DNA"/>
</dbReference>
<evidence type="ECO:0000313" key="1">
    <source>
        <dbReference type="EMBL" id="WYW56154.1"/>
    </source>
</evidence>
<dbReference type="Proteomes" id="UP001491088">
    <property type="component" value="Chromosome"/>
</dbReference>
<dbReference type="InterPro" id="IPR013078">
    <property type="entry name" value="His_Pase_superF_clade-1"/>
</dbReference>
<sequence length="165" mass="18684">MKKYILVFGLIFSLLVSCNSQETTTYYLIRHAEKDRTDSGNKNPDLNENGLKRAKKWAEYFKNIDLDAVYSTNYNRTQQTAKPTASSKNLNITSYNPGKMYDSVFKANTKGKKVLIVGHSNTTPVFTNKILGKKMYENMSDNDNASLFIVTISGDDKTSKIEKID</sequence>
<organism evidence="1 2">
    <name type="scientific">Polaribacter marinaquae</name>
    <dbReference type="NCBI Taxonomy" id="1642819"/>
    <lineage>
        <taxon>Bacteria</taxon>
        <taxon>Pseudomonadati</taxon>
        <taxon>Bacteroidota</taxon>
        <taxon>Flavobacteriia</taxon>
        <taxon>Flavobacteriales</taxon>
        <taxon>Flavobacteriaceae</taxon>
    </lineage>
</organism>
<dbReference type="RefSeq" id="WP_340934022.1">
    <property type="nucleotide sequence ID" value="NZ_CP150496.1"/>
</dbReference>
<keyword evidence="2" id="KW-1185">Reference proteome</keyword>
<dbReference type="Gene3D" id="3.40.50.1240">
    <property type="entry name" value="Phosphoglycerate mutase-like"/>
    <property type="match status" value="1"/>
</dbReference>
<dbReference type="SUPFAM" id="SSF53254">
    <property type="entry name" value="Phosphoglycerate mutase-like"/>
    <property type="match status" value="1"/>
</dbReference>
<reference evidence="1 2" key="1">
    <citation type="submission" date="2024-03" db="EMBL/GenBank/DDBJ databases">
        <authorList>
            <person name="Cao K."/>
        </authorList>
    </citation>
    <scope>NUCLEOTIDE SEQUENCE [LARGE SCALE GENOMIC DNA]</scope>
    <source>
        <strain evidence="1 2">MCCC 1K00696</strain>
    </source>
</reference>
<dbReference type="EC" id="5.4.-.-" evidence="1"/>
<protein>
    <submittedName>
        <fullName evidence="1">Phosphoglycerate mutase family protein</fullName>
        <ecNumber evidence="1">5.4.-.-</ecNumber>
    </submittedName>
</protein>
<name>A0ABZ2TUI4_9FLAO</name>
<dbReference type="PROSITE" id="PS51257">
    <property type="entry name" value="PROKAR_LIPOPROTEIN"/>
    <property type="match status" value="1"/>
</dbReference>
<dbReference type="CDD" id="cd07067">
    <property type="entry name" value="HP_PGM_like"/>
    <property type="match status" value="1"/>
</dbReference>
<dbReference type="Pfam" id="PF00300">
    <property type="entry name" value="His_Phos_1"/>
    <property type="match status" value="1"/>
</dbReference>
<evidence type="ECO:0000313" key="2">
    <source>
        <dbReference type="Proteomes" id="UP001491088"/>
    </source>
</evidence>
<proteinExistence type="predicted"/>
<dbReference type="InterPro" id="IPR029033">
    <property type="entry name" value="His_PPase_superfam"/>
</dbReference>